<dbReference type="GO" id="GO:0046872">
    <property type="term" value="F:metal ion binding"/>
    <property type="evidence" value="ECO:0007669"/>
    <property type="project" value="UniProtKB-KW"/>
</dbReference>
<organism evidence="5">
    <name type="scientific">Tanacetum cinerariifolium</name>
    <name type="common">Dalmatian daisy</name>
    <name type="synonym">Chrysanthemum cinerariifolium</name>
    <dbReference type="NCBI Taxonomy" id="118510"/>
    <lineage>
        <taxon>Eukaryota</taxon>
        <taxon>Viridiplantae</taxon>
        <taxon>Streptophyta</taxon>
        <taxon>Embryophyta</taxon>
        <taxon>Tracheophyta</taxon>
        <taxon>Spermatophyta</taxon>
        <taxon>Magnoliopsida</taxon>
        <taxon>eudicotyledons</taxon>
        <taxon>Gunneridae</taxon>
        <taxon>Pentapetalae</taxon>
        <taxon>asterids</taxon>
        <taxon>campanulids</taxon>
        <taxon>Asterales</taxon>
        <taxon>Asteraceae</taxon>
        <taxon>Asteroideae</taxon>
        <taxon>Anthemideae</taxon>
        <taxon>Anthemidinae</taxon>
        <taxon>Tanacetum</taxon>
    </lineage>
</organism>
<evidence type="ECO:0000259" key="3">
    <source>
        <dbReference type="Pfam" id="PF07727"/>
    </source>
</evidence>
<evidence type="ECO:0000256" key="2">
    <source>
        <dbReference type="ARBA" id="ARBA00022801"/>
    </source>
</evidence>
<evidence type="ECO:0000259" key="4">
    <source>
        <dbReference type="Pfam" id="PF25597"/>
    </source>
</evidence>
<dbReference type="PANTHER" id="PTHR42648">
    <property type="entry name" value="TRANSPOSASE, PUTATIVE-RELATED"/>
    <property type="match status" value="1"/>
</dbReference>
<evidence type="ECO:0000313" key="5">
    <source>
        <dbReference type="EMBL" id="GEU76797.1"/>
    </source>
</evidence>
<dbReference type="EMBL" id="BKCJ010007346">
    <property type="protein sequence ID" value="GEU76797.1"/>
    <property type="molecule type" value="Genomic_DNA"/>
</dbReference>
<proteinExistence type="predicted"/>
<dbReference type="InterPro" id="IPR013103">
    <property type="entry name" value="RVT_2"/>
</dbReference>
<dbReference type="Pfam" id="PF25597">
    <property type="entry name" value="SH3_retrovirus"/>
    <property type="match status" value="1"/>
</dbReference>
<feature type="domain" description="Reverse transcriptase Ty1/copia-type" evidence="3">
    <location>
        <begin position="6"/>
        <end position="99"/>
    </location>
</feature>
<protein>
    <submittedName>
        <fullName evidence="5">Retrovirus-related Pol polyprotein from transposon TNT 1-94</fullName>
    </submittedName>
</protein>
<name>A0A6L2MU15_TANCI</name>
<keyword evidence="2" id="KW-0378">Hydrolase</keyword>
<sequence>MGMVDNTLFTKKKSSNLIIVQIYVDDITFGLTCQDMCDEFAKIMHDEFEMSVMGELNFFLGLQIKQMEDDIFFNQCKYIKEMLKKFGIEDSKPIKTPMSPDTKLMKDEECKSVDSTKYRGMIDTTHLGLWYPKGTGIETVVYADSDHAGDYVDRKSTRGICIFVGCCLTSWFSKKQTALAISTTEAEYVSTEKASQQALWMKQACWELNVYILSTAKIEVSTTNAILVLIKVIQEMAKYNGNYFKPVAETTTDDAGTSTTLITGPVTIEEMAKKKNDVKARISTVFGVSTASPQVSTANLSDATVYAFLANQPNGSQLMHEDLEQIYEDDLEEMDLKWKLALLSIRAKRVPRNQENRTRNQETTKRTVNMEDTSSKAMVAIDGAGFDWSYMADDEAPINMAFMALSDSEKVSPLRIDLSYTGLQEFAEPSVQSYGVRIIEVATQKSRVKISAPVKENNGAPLIEVWNQMNRMRLNLLPRKRERLLNLGHSHKQIEDQGYFDSGCSWHMTGIYPISLTSRSLMEGMLHLGEELKVVRLLTKEQPELKIRTLTEAARTMLANSKLPITFWAEAVNTACNLQNRVLVVKPHFKTPYELFRGRTSALSFVRPFGCHVTILNTLDHLGKVDGKSDEGFFFGYSTNIKAFRVYNTKTRKVEENLHIKFMENKPLIVGDGPKWLFDIDTLTESMKYVLVIVGTNSNDFIGKRASFDAGQSSIETGPSQDYILMSLWNDGSLFDSSPKDSNGDN</sequence>
<comment type="caution">
    <text evidence="5">The sequence shown here is derived from an EMBL/GenBank/DDBJ whole genome shotgun (WGS) entry which is preliminary data.</text>
</comment>
<evidence type="ECO:0000256" key="1">
    <source>
        <dbReference type="ARBA" id="ARBA00022723"/>
    </source>
</evidence>
<dbReference type="PANTHER" id="PTHR42648:SF32">
    <property type="entry name" value="RIBONUCLEASE H-LIKE DOMAIN, GAG-PRE-INTEGRASE DOMAIN PROTEIN-RELATED"/>
    <property type="match status" value="1"/>
</dbReference>
<dbReference type="CDD" id="cd09272">
    <property type="entry name" value="RNase_HI_RT_Ty1"/>
    <property type="match status" value="1"/>
</dbReference>
<dbReference type="AlphaFoldDB" id="A0A6L2MU15"/>
<dbReference type="InterPro" id="IPR039537">
    <property type="entry name" value="Retrotran_Ty1/copia-like"/>
</dbReference>
<dbReference type="Pfam" id="PF07727">
    <property type="entry name" value="RVT_2"/>
    <property type="match status" value="1"/>
</dbReference>
<accession>A0A6L2MU15</accession>
<reference evidence="5" key="1">
    <citation type="journal article" date="2019" name="Sci. Rep.">
        <title>Draft genome of Tanacetum cinerariifolium, the natural source of mosquito coil.</title>
        <authorList>
            <person name="Yamashiro T."/>
            <person name="Shiraishi A."/>
            <person name="Satake H."/>
            <person name="Nakayama K."/>
        </authorList>
    </citation>
    <scope>NUCLEOTIDE SEQUENCE</scope>
</reference>
<feature type="domain" description="Retroviral polymerase SH3-like" evidence="4">
    <location>
        <begin position="611"/>
        <end position="666"/>
    </location>
</feature>
<keyword evidence="1" id="KW-0479">Metal-binding</keyword>
<dbReference type="InterPro" id="IPR057670">
    <property type="entry name" value="SH3_retrovirus"/>
</dbReference>
<dbReference type="GO" id="GO:0016787">
    <property type="term" value="F:hydrolase activity"/>
    <property type="evidence" value="ECO:0007669"/>
    <property type="project" value="UniProtKB-KW"/>
</dbReference>
<gene>
    <name evidence="5" type="ORF">Tci_048775</name>
</gene>